<dbReference type="EMBL" id="JAEPBH010000147">
    <property type="protein sequence ID" value="MBK4717187.1"/>
    <property type="molecule type" value="Genomic_DNA"/>
</dbReference>
<dbReference type="NCBIfam" id="NF033510">
    <property type="entry name" value="Ca_tandemer"/>
    <property type="match status" value="2"/>
</dbReference>
<dbReference type="InterPro" id="IPR013783">
    <property type="entry name" value="Ig-like_fold"/>
</dbReference>
<evidence type="ECO:0000259" key="1">
    <source>
        <dbReference type="Pfam" id="PF19077"/>
    </source>
</evidence>
<protein>
    <submittedName>
        <fullName evidence="2">Adhesin</fullName>
    </submittedName>
</protein>
<feature type="non-terminal residue" evidence="2">
    <location>
        <position position="283"/>
    </location>
</feature>
<reference evidence="2" key="1">
    <citation type="submission" date="2021-01" db="EMBL/GenBank/DDBJ databases">
        <title>Intestinitalea alba gen. nov., sp. nov., a novel genus of the family Enterobacteriaceae, isolated from the gut of the plastic-eating mealworm Tenebrio molitor L.</title>
        <authorList>
            <person name="Yang Y."/>
        </authorList>
    </citation>
    <scope>NUCLEOTIDE SEQUENCE</scope>
    <source>
        <strain evidence="2">BIT-L3</strain>
    </source>
</reference>
<feature type="non-terminal residue" evidence="2">
    <location>
        <position position="1"/>
    </location>
</feature>
<sequence length="283" mass="28493">GPQVSGTSDESWDFTLLTSAPAQPSIENVEDNYTQGTDADTGLLQKGQATNDATLTLNGTAGAGMTVQIWATDKDGQRVKVGEGTADENGRWSITTDALGEDGAYDLTATAVNAAGVSSAETGAFPIVLDTVAPAQAVATLNDDQGDKTGVINAGDVTDDRTPTLTGTGEAGATVAVYLDGSTTAAGSVVVDAQGNWTLPLASLEDGEHSYQIKITDSAGNETLSPKVDFTVDASSVALTIDHANDNVGKLTGAVLTGGLTDDSTPELQGTAAAGAVVTIKDA</sequence>
<organism evidence="2 3">
    <name type="scientific">Tenebrionibacter intestinalis</name>
    <dbReference type="NCBI Taxonomy" id="2799638"/>
    <lineage>
        <taxon>Bacteria</taxon>
        <taxon>Pseudomonadati</taxon>
        <taxon>Pseudomonadota</taxon>
        <taxon>Gammaproteobacteria</taxon>
        <taxon>Enterobacterales</taxon>
        <taxon>Enterobacteriaceae</taxon>
        <taxon>Tenebrionibacter/Tenebrionicola group</taxon>
        <taxon>Tenebrionibacter</taxon>
    </lineage>
</organism>
<gene>
    <name evidence="2" type="ORF">JJB97_18150</name>
</gene>
<evidence type="ECO:0000313" key="2">
    <source>
        <dbReference type="EMBL" id="MBK4717187.1"/>
    </source>
</evidence>
<feature type="domain" description="Bacterial Ig-like" evidence="1">
    <location>
        <begin position="37"/>
        <end position="131"/>
    </location>
</feature>
<name>A0A8K0V4Z3_9ENTR</name>
<dbReference type="RefSeq" id="WP_238715488.1">
    <property type="nucleotide sequence ID" value="NZ_JAEPBH010000147.1"/>
</dbReference>
<comment type="caution">
    <text evidence="2">The sequence shown here is derived from an EMBL/GenBank/DDBJ whole genome shotgun (WGS) entry which is preliminary data.</text>
</comment>
<dbReference type="InterPro" id="IPR044016">
    <property type="entry name" value="Big_13"/>
</dbReference>
<proteinExistence type="predicted"/>
<dbReference type="AlphaFoldDB" id="A0A8K0V4Z3"/>
<dbReference type="Proteomes" id="UP000659047">
    <property type="component" value="Unassembled WGS sequence"/>
</dbReference>
<accession>A0A8K0V4Z3</accession>
<dbReference type="Pfam" id="PF19077">
    <property type="entry name" value="Big_13"/>
    <property type="match status" value="2"/>
</dbReference>
<evidence type="ECO:0000313" key="3">
    <source>
        <dbReference type="Proteomes" id="UP000659047"/>
    </source>
</evidence>
<feature type="domain" description="Bacterial Ig-like" evidence="1">
    <location>
        <begin position="140"/>
        <end position="233"/>
    </location>
</feature>
<keyword evidence="3" id="KW-1185">Reference proteome</keyword>
<dbReference type="Gene3D" id="2.60.40.10">
    <property type="entry name" value="Immunoglobulins"/>
    <property type="match status" value="2"/>
</dbReference>